<sequence length="30" mass="3693">MLKEHLICSEWLCLHFVSLSNQYTIYKVFF</sequence>
<reference evidence="1 2" key="1">
    <citation type="submission" date="2015-12" db="EMBL/GenBank/DDBJ databases">
        <title>Draft genome sequence of Moniliophthora roreri, the causal agent of frosty pod rot of cacao.</title>
        <authorList>
            <person name="Aime M.C."/>
            <person name="Diaz-Valderrama J.R."/>
            <person name="Kijpornyongpan T."/>
            <person name="Phillips-Mora W."/>
        </authorList>
    </citation>
    <scope>NUCLEOTIDE SEQUENCE [LARGE SCALE GENOMIC DNA]</scope>
    <source>
        <strain evidence="1 2">MCA 2952</strain>
    </source>
</reference>
<gene>
    <name evidence="1" type="ORF">WG66_9768</name>
</gene>
<proteinExistence type="predicted"/>
<evidence type="ECO:0000313" key="2">
    <source>
        <dbReference type="Proteomes" id="UP000054988"/>
    </source>
</evidence>
<name>A0A0W0FMV3_MONRR</name>
<accession>A0A0W0FMV3</accession>
<evidence type="ECO:0000313" key="1">
    <source>
        <dbReference type="EMBL" id="KTB37646.1"/>
    </source>
</evidence>
<protein>
    <submittedName>
        <fullName evidence="1">Uncharacterized protein</fullName>
    </submittedName>
</protein>
<dbReference type="EMBL" id="LATX01001834">
    <property type="protein sequence ID" value="KTB37646.1"/>
    <property type="molecule type" value="Genomic_DNA"/>
</dbReference>
<organism evidence="1 2">
    <name type="scientific">Moniliophthora roreri</name>
    <name type="common">Frosty pod rot fungus</name>
    <name type="synonym">Monilia roreri</name>
    <dbReference type="NCBI Taxonomy" id="221103"/>
    <lineage>
        <taxon>Eukaryota</taxon>
        <taxon>Fungi</taxon>
        <taxon>Dikarya</taxon>
        <taxon>Basidiomycota</taxon>
        <taxon>Agaricomycotina</taxon>
        <taxon>Agaricomycetes</taxon>
        <taxon>Agaricomycetidae</taxon>
        <taxon>Agaricales</taxon>
        <taxon>Marasmiineae</taxon>
        <taxon>Marasmiaceae</taxon>
        <taxon>Moniliophthora</taxon>
    </lineage>
</organism>
<comment type="caution">
    <text evidence="1">The sequence shown here is derived from an EMBL/GenBank/DDBJ whole genome shotgun (WGS) entry which is preliminary data.</text>
</comment>
<dbReference type="AlphaFoldDB" id="A0A0W0FMV3"/>
<dbReference type="Proteomes" id="UP000054988">
    <property type="component" value="Unassembled WGS sequence"/>
</dbReference>